<dbReference type="EMBL" id="VIWP01000011">
    <property type="protein sequence ID" value="TWF47515.1"/>
    <property type="molecule type" value="Genomic_DNA"/>
</dbReference>
<dbReference type="Proteomes" id="UP000320653">
    <property type="component" value="Unassembled WGS sequence"/>
</dbReference>
<sequence length="40" mass="4632">MEVTSLEDQLTDWNEPFASAHEAWEEFIYVVNTEGIAVFL</sequence>
<gene>
    <name evidence="1" type="ORF">FHW37_11115</name>
</gene>
<dbReference type="AlphaFoldDB" id="A0A561QAX9"/>
<keyword evidence="2" id="KW-1185">Reference proteome</keyword>
<proteinExistence type="predicted"/>
<evidence type="ECO:0000313" key="2">
    <source>
        <dbReference type="Proteomes" id="UP000320653"/>
    </source>
</evidence>
<reference evidence="1 2" key="1">
    <citation type="submission" date="2019-06" db="EMBL/GenBank/DDBJ databases">
        <title>Sorghum-associated microbial communities from plants grown in Nebraska, USA.</title>
        <authorList>
            <person name="Schachtman D."/>
        </authorList>
    </citation>
    <scope>NUCLEOTIDE SEQUENCE [LARGE SCALE GENOMIC DNA]</scope>
    <source>
        <strain evidence="1 2">1225</strain>
    </source>
</reference>
<name>A0A561QAX9_9HYPH</name>
<accession>A0A561QAX9</accession>
<comment type="caution">
    <text evidence="1">The sequence shown here is derived from an EMBL/GenBank/DDBJ whole genome shotgun (WGS) entry which is preliminary data.</text>
</comment>
<evidence type="ECO:0000313" key="1">
    <source>
        <dbReference type="EMBL" id="TWF47515.1"/>
    </source>
</evidence>
<organism evidence="1 2">
    <name type="scientific">Neorhizobium alkalisoli</name>
    <dbReference type="NCBI Taxonomy" id="528178"/>
    <lineage>
        <taxon>Bacteria</taxon>
        <taxon>Pseudomonadati</taxon>
        <taxon>Pseudomonadota</taxon>
        <taxon>Alphaproteobacteria</taxon>
        <taxon>Hyphomicrobiales</taxon>
        <taxon>Rhizobiaceae</taxon>
        <taxon>Rhizobium/Agrobacterium group</taxon>
        <taxon>Neorhizobium</taxon>
    </lineage>
</organism>
<protein>
    <submittedName>
        <fullName evidence="1">Uncharacterized protein</fullName>
    </submittedName>
</protein>